<gene>
    <name evidence="2" type="ORF">BDBG_04222</name>
</gene>
<dbReference type="AlphaFoldDB" id="A0A179UKB3"/>
<dbReference type="KEGG" id="bgh:BDBG_04222"/>
<organism evidence="2 3">
    <name type="scientific">Blastomyces gilchristii (strain SLH14081)</name>
    <name type="common">Blastomyces dermatitidis</name>
    <dbReference type="NCBI Taxonomy" id="559298"/>
    <lineage>
        <taxon>Eukaryota</taxon>
        <taxon>Fungi</taxon>
        <taxon>Dikarya</taxon>
        <taxon>Ascomycota</taxon>
        <taxon>Pezizomycotina</taxon>
        <taxon>Eurotiomycetes</taxon>
        <taxon>Eurotiomycetidae</taxon>
        <taxon>Onygenales</taxon>
        <taxon>Ajellomycetaceae</taxon>
        <taxon>Blastomyces</taxon>
    </lineage>
</organism>
<dbReference type="EMBL" id="GG657454">
    <property type="protein sequence ID" value="OAT08253.1"/>
    <property type="molecule type" value="Genomic_DNA"/>
</dbReference>
<proteinExistence type="predicted"/>
<dbReference type="VEuPathDB" id="FungiDB:BDBG_04222"/>
<sequence length="150" mass="18176">MNMDARDRLQTRRDVFFEIEQADRESWRHRDYHYWGDLIYDFLREGIAQFNLAVDSDVSDLQRYYAFFSGPCARHSIFSEEVLENLKKNLNELEEVLALKRISEKSDKKSKELMKEVEELRKEVGKISEREVRLKKIVEELNKEWNEKRI</sequence>
<dbReference type="RefSeq" id="XP_002625353.2">
    <property type="nucleotide sequence ID" value="XM_002625307.2"/>
</dbReference>
<name>A0A179UKB3_BLAGS</name>
<accession>A0A179UKB3</accession>
<feature type="coiled-coil region" evidence="1">
    <location>
        <begin position="76"/>
        <end position="130"/>
    </location>
</feature>
<protein>
    <submittedName>
        <fullName evidence="2">Uncharacterized protein</fullName>
    </submittedName>
</protein>
<evidence type="ECO:0000313" key="3">
    <source>
        <dbReference type="Proteomes" id="UP000002038"/>
    </source>
</evidence>
<dbReference type="GeneID" id="8509716"/>
<evidence type="ECO:0000313" key="2">
    <source>
        <dbReference type="EMBL" id="OAT08253.1"/>
    </source>
</evidence>
<reference evidence="3" key="1">
    <citation type="journal article" date="2015" name="PLoS Genet.">
        <title>The dynamic genome and transcriptome of the human fungal pathogen Blastomyces and close relative Emmonsia.</title>
        <authorList>
            <person name="Munoz J.F."/>
            <person name="Gauthier G.M."/>
            <person name="Desjardins C.A."/>
            <person name="Gallo J.E."/>
            <person name="Holder J."/>
            <person name="Sullivan T.D."/>
            <person name="Marty A.J."/>
            <person name="Carmen J.C."/>
            <person name="Chen Z."/>
            <person name="Ding L."/>
            <person name="Gujja S."/>
            <person name="Magrini V."/>
            <person name="Misas E."/>
            <person name="Mitreva M."/>
            <person name="Priest M."/>
            <person name="Saif S."/>
            <person name="Whiston E.A."/>
            <person name="Young S."/>
            <person name="Zeng Q."/>
            <person name="Goldman W.E."/>
            <person name="Mardis E.R."/>
            <person name="Taylor J.W."/>
            <person name="McEwen J.G."/>
            <person name="Clay O.K."/>
            <person name="Klein B.S."/>
            <person name="Cuomo C.A."/>
        </authorList>
    </citation>
    <scope>NUCLEOTIDE SEQUENCE [LARGE SCALE GENOMIC DNA]</scope>
    <source>
        <strain evidence="3">SLH14081</strain>
    </source>
</reference>
<dbReference type="Proteomes" id="UP000002038">
    <property type="component" value="Unassembled WGS sequence"/>
</dbReference>
<keyword evidence="1" id="KW-0175">Coiled coil</keyword>
<evidence type="ECO:0000256" key="1">
    <source>
        <dbReference type="SAM" id="Coils"/>
    </source>
</evidence>
<keyword evidence="3" id="KW-1185">Reference proteome</keyword>